<protein>
    <submittedName>
        <fullName evidence="2">Uncharacterized protein</fullName>
    </submittedName>
</protein>
<dbReference type="GeneID" id="8439814"/>
<feature type="compositionally biased region" description="Polar residues" evidence="1">
    <location>
        <begin position="224"/>
        <end position="245"/>
    </location>
</feature>
<feature type="compositionally biased region" description="Low complexity" evidence="1">
    <location>
        <begin position="135"/>
        <end position="162"/>
    </location>
</feature>
<dbReference type="InParanoid" id="C4JYG1"/>
<evidence type="ECO:0000313" key="3">
    <source>
        <dbReference type="Proteomes" id="UP000002058"/>
    </source>
</evidence>
<accession>C4JYG1</accession>
<dbReference type="EMBL" id="CH476619">
    <property type="protein sequence ID" value="EEP82347.1"/>
    <property type="molecule type" value="Genomic_DNA"/>
</dbReference>
<feature type="compositionally biased region" description="Polar residues" evidence="1">
    <location>
        <begin position="51"/>
        <end position="63"/>
    </location>
</feature>
<organism evidence="2 3">
    <name type="scientific">Uncinocarpus reesii (strain UAMH 1704)</name>
    <dbReference type="NCBI Taxonomy" id="336963"/>
    <lineage>
        <taxon>Eukaryota</taxon>
        <taxon>Fungi</taxon>
        <taxon>Dikarya</taxon>
        <taxon>Ascomycota</taxon>
        <taxon>Pezizomycotina</taxon>
        <taxon>Eurotiomycetes</taxon>
        <taxon>Eurotiomycetidae</taxon>
        <taxon>Onygenales</taxon>
        <taxon>Onygenaceae</taxon>
        <taxon>Uncinocarpus</taxon>
    </lineage>
</organism>
<gene>
    <name evidence="2" type="ORF">UREG_07212</name>
</gene>
<keyword evidence="3" id="KW-1185">Reference proteome</keyword>
<reference evidence="3" key="1">
    <citation type="journal article" date="2009" name="Genome Res.">
        <title>Comparative genomic analyses of the human fungal pathogens Coccidioides and their relatives.</title>
        <authorList>
            <person name="Sharpton T.J."/>
            <person name="Stajich J.E."/>
            <person name="Rounsley S.D."/>
            <person name="Gardner M.J."/>
            <person name="Wortman J.R."/>
            <person name="Jordar V.S."/>
            <person name="Maiti R."/>
            <person name="Kodira C.D."/>
            <person name="Neafsey D.E."/>
            <person name="Zeng Q."/>
            <person name="Hung C.-Y."/>
            <person name="McMahan C."/>
            <person name="Muszewska A."/>
            <person name="Grynberg M."/>
            <person name="Mandel M.A."/>
            <person name="Kellner E.M."/>
            <person name="Barker B.M."/>
            <person name="Galgiani J.N."/>
            <person name="Orbach M.J."/>
            <person name="Kirkland T.N."/>
            <person name="Cole G.T."/>
            <person name="Henn M.R."/>
            <person name="Birren B.W."/>
            <person name="Taylor J.W."/>
        </authorList>
    </citation>
    <scope>NUCLEOTIDE SEQUENCE [LARGE SCALE GENOMIC DNA]</scope>
    <source>
        <strain evidence="3">UAMH 1704</strain>
    </source>
</reference>
<feature type="region of interest" description="Disordered" evidence="1">
    <location>
        <begin position="224"/>
        <end position="270"/>
    </location>
</feature>
<dbReference type="HOGENOM" id="CLU_1026746_0_0_1"/>
<evidence type="ECO:0000313" key="2">
    <source>
        <dbReference type="EMBL" id="EEP82347.1"/>
    </source>
</evidence>
<feature type="region of interest" description="Disordered" evidence="1">
    <location>
        <begin position="18"/>
        <end position="63"/>
    </location>
</feature>
<dbReference type="OMA" id="PARHSTY"/>
<feature type="compositionally biased region" description="Basic and acidic residues" evidence="1">
    <location>
        <begin position="255"/>
        <end position="269"/>
    </location>
</feature>
<dbReference type="KEGG" id="ure:UREG_07212"/>
<proteinExistence type="predicted"/>
<dbReference type="VEuPathDB" id="FungiDB:UREG_07212"/>
<dbReference type="Proteomes" id="UP000002058">
    <property type="component" value="Unassembled WGS sequence"/>
</dbReference>
<feature type="compositionally biased region" description="Pro residues" evidence="1">
    <location>
        <begin position="163"/>
        <end position="173"/>
    </location>
</feature>
<feature type="compositionally biased region" description="Pro residues" evidence="1">
    <location>
        <begin position="88"/>
        <end position="106"/>
    </location>
</feature>
<name>C4JYG1_UNCRE</name>
<feature type="compositionally biased region" description="Polar residues" evidence="1">
    <location>
        <begin position="76"/>
        <end position="87"/>
    </location>
</feature>
<evidence type="ECO:0000256" key="1">
    <source>
        <dbReference type="SAM" id="MobiDB-lite"/>
    </source>
</evidence>
<feature type="compositionally biased region" description="Basic and acidic residues" evidence="1">
    <location>
        <begin position="121"/>
        <end position="134"/>
    </location>
</feature>
<dbReference type="AlphaFoldDB" id="C4JYG1"/>
<sequence length="288" mass="32017">MAESDPRNSLYVDTIGVVNKEDGASPYRLGRYGEDLIPRQSHPGELGRNGDVTSSAESQQFPSSVDNVALIIAASNEPSAISPTTSNKPPPYTHNPNPSLNPPQPASLPRRITRRSSNGRIKSEREEKQQREQPRQGQQRQQDQHEQPQQLELLQRSQSVQPPQVPSSPPPPSGRTRFYANLPKSPEPTRHSTYIPFYPNIPSFPIQERRDPALFSQSTLNLFPSSSNAPGRSATTSFENASQNPGGRRKLTKRRKEERDGLPIPDGRRNSTAIFGSLAKIFGKRKDT</sequence>
<dbReference type="eggNOG" id="ENOG502T5C7">
    <property type="taxonomic scope" value="Eukaryota"/>
</dbReference>
<dbReference type="RefSeq" id="XP_002582439.1">
    <property type="nucleotide sequence ID" value="XM_002582393.1"/>
</dbReference>
<feature type="region of interest" description="Disordered" evidence="1">
    <location>
        <begin position="76"/>
        <end position="194"/>
    </location>
</feature>